<dbReference type="InterPro" id="IPR012337">
    <property type="entry name" value="RNaseH-like_sf"/>
</dbReference>
<dbReference type="AlphaFoldDB" id="A0AAD5IEA7"/>
<dbReference type="Gene3D" id="3.30.420.140">
    <property type="entry name" value="YqgF/RNase H-like domain"/>
    <property type="match status" value="2"/>
</dbReference>
<sequence length="455" mass="52247">MSSRKMWTFMKHKNPLDLYKEVFNKNRLRKPVNRGRLLGLDICDDHVALALSDTNLIFLSSSSKEWRLHGGAKFFGDLYNGDQDLKSLSAELEALMDQHKVEGLVVGYPFRNREKSDDGLNVLMFISNLSYTQKFGGLKYTYWDKALTPKQITIENHVDLCMNRLGDDNLLLEPLVQHQRCAPHQMLQGYLYSGMLLVGATARGLAPKRHCVPKKPARGLVPKSFIFSPNSSSISRGRISILKHKMRYVKPLKLYQELIKKNAMPLRPFKWHRLLCLDICNKYLHLAVSNPDNTIAMPLCSMDRQEKDMALMADKFQTLISDYNLAGFVVRFPSDLSPTKPDPTTTQQIGNFIKDLSKIRKLRGLKYAYWDDLATLKNMDFALKHHVEFVFENLNLSEEVSKEIMDKISATRVLQAYLDCVNSVVEIDKEKEYLTKRAWDECLKEGDPSLSESET</sequence>
<reference evidence="1" key="1">
    <citation type="journal article" date="2022" name="Plant J.">
        <title>Strategies of tolerance reflected in two North American maple genomes.</title>
        <authorList>
            <person name="McEvoy S.L."/>
            <person name="Sezen U.U."/>
            <person name="Trouern-Trend A."/>
            <person name="McMahon S.M."/>
            <person name="Schaberg P.G."/>
            <person name="Yang J."/>
            <person name="Wegrzyn J.L."/>
            <person name="Swenson N.G."/>
        </authorList>
    </citation>
    <scope>NUCLEOTIDE SEQUENCE</scope>
    <source>
        <strain evidence="1">91603</strain>
    </source>
</reference>
<evidence type="ECO:0000313" key="2">
    <source>
        <dbReference type="Proteomes" id="UP001064489"/>
    </source>
</evidence>
<dbReference type="Proteomes" id="UP001064489">
    <property type="component" value="Chromosome 2"/>
</dbReference>
<gene>
    <name evidence="1" type="ORF">LWI28_011391</name>
</gene>
<dbReference type="PANTHER" id="PTHR33317">
    <property type="entry name" value="POLYNUCLEOTIDYL TRANSFERASE, RIBONUCLEASE H-LIKE SUPERFAMILY PROTEIN"/>
    <property type="match status" value="1"/>
</dbReference>
<reference evidence="1" key="2">
    <citation type="submission" date="2023-02" db="EMBL/GenBank/DDBJ databases">
        <authorList>
            <person name="Swenson N.G."/>
            <person name="Wegrzyn J.L."/>
            <person name="Mcevoy S.L."/>
        </authorList>
    </citation>
    <scope>NUCLEOTIDE SEQUENCE</scope>
    <source>
        <strain evidence="1">91603</strain>
        <tissue evidence="1">Leaf</tissue>
    </source>
</reference>
<name>A0AAD5IEA7_ACENE</name>
<accession>A0AAD5IEA7</accession>
<dbReference type="Pfam" id="PF03652">
    <property type="entry name" value="RuvX"/>
    <property type="match status" value="1"/>
</dbReference>
<protein>
    <recommendedName>
        <fullName evidence="3">YqgF/RNase H-like domain-containing protein</fullName>
    </recommendedName>
</protein>
<organism evidence="1 2">
    <name type="scientific">Acer negundo</name>
    <name type="common">Box elder</name>
    <dbReference type="NCBI Taxonomy" id="4023"/>
    <lineage>
        <taxon>Eukaryota</taxon>
        <taxon>Viridiplantae</taxon>
        <taxon>Streptophyta</taxon>
        <taxon>Embryophyta</taxon>
        <taxon>Tracheophyta</taxon>
        <taxon>Spermatophyta</taxon>
        <taxon>Magnoliopsida</taxon>
        <taxon>eudicotyledons</taxon>
        <taxon>Gunneridae</taxon>
        <taxon>Pentapetalae</taxon>
        <taxon>rosids</taxon>
        <taxon>malvids</taxon>
        <taxon>Sapindales</taxon>
        <taxon>Sapindaceae</taxon>
        <taxon>Hippocastanoideae</taxon>
        <taxon>Acereae</taxon>
        <taxon>Acer</taxon>
    </lineage>
</organism>
<dbReference type="InterPro" id="IPR005227">
    <property type="entry name" value="YqgF"/>
</dbReference>
<dbReference type="SUPFAM" id="SSF53098">
    <property type="entry name" value="Ribonuclease H-like"/>
    <property type="match status" value="1"/>
</dbReference>
<dbReference type="PANTHER" id="PTHR33317:SF1">
    <property type="entry name" value="POLYNUCLEOTIDYL TRANSFERASE, RIBONUCLEASE H-LIKE SUPERFAMILY PROTEIN"/>
    <property type="match status" value="1"/>
</dbReference>
<dbReference type="GO" id="GO:0000967">
    <property type="term" value="P:rRNA 5'-end processing"/>
    <property type="evidence" value="ECO:0007669"/>
    <property type="project" value="TreeGrafter"/>
</dbReference>
<evidence type="ECO:0008006" key="3">
    <source>
        <dbReference type="Google" id="ProtNLM"/>
    </source>
</evidence>
<comment type="caution">
    <text evidence="1">The sequence shown here is derived from an EMBL/GenBank/DDBJ whole genome shotgun (WGS) entry which is preliminary data.</text>
</comment>
<proteinExistence type="predicted"/>
<dbReference type="InterPro" id="IPR037027">
    <property type="entry name" value="YqgF/RNaseH-like_dom_sf"/>
</dbReference>
<keyword evidence="2" id="KW-1185">Reference proteome</keyword>
<evidence type="ECO:0000313" key="1">
    <source>
        <dbReference type="EMBL" id="KAI9160773.1"/>
    </source>
</evidence>
<dbReference type="EMBL" id="JAJSOW010000106">
    <property type="protein sequence ID" value="KAI9160773.1"/>
    <property type="molecule type" value="Genomic_DNA"/>
</dbReference>